<feature type="transmembrane region" description="Helical" evidence="1">
    <location>
        <begin position="34"/>
        <end position="56"/>
    </location>
</feature>
<keyword evidence="1" id="KW-0812">Transmembrane</keyword>
<keyword evidence="1" id="KW-1133">Transmembrane helix</keyword>
<dbReference type="Gene3D" id="1.20.1070.10">
    <property type="entry name" value="Rhodopsin 7-helix transmembrane proteins"/>
    <property type="match status" value="1"/>
</dbReference>
<evidence type="ECO:0000256" key="1">
    <source>
        <dbReference type="SAM" id="Phobius"/>
    </source>
</evidence>
<dbReference type="PANTHER" id="PTHR23021">
    <property type="entry name" value="SERPENTINE RECEPTOR, CLASS T"/>
    <property type="match status" value="1"/>
</dbReference>
<accession>A0A914H0A5</accession>
<keyword evidence="1" id="KW-0472">Membrane</keyword>
<name>A0A914H0A5_GLORO</name>
<dbReference type="InterPro" id="IPR019425">
    <property type="entry name" value="7TM_GPCR_serpentine_rcpt_Srt"/>
</dbReference>
<proteinExistence type="predicted"/>
<dbReference type="AlphaFoldDB" id="A0A914H0A5"/>
<dbReference type="SUPFAM" id="SSF81321">
    <property type="entry name" value="Family A G protein-coupled receptor-like"/>
    <property type="match status" value="1"/>
</dbReference>
<keyword evidence="2" id="KW-1185">Reference proteome</keyword>
<dbReference type="Pfam" id="PF10321">
    <property type="entry name" value="7TM_GPCR_Srt"/>
    <property type="match status" value="1"/>
</dbReference>
<reference evidence="3" key="1">
    <citation type="submission" date="2022-11" db="UniProtKB">
        <authorList>
            <consortium name="WormBaseParasite"/>
        </authorList>
    </citation>
    <scope>IDENTIFICATION</scope>
</reference>
<feature type="transmembrane region" description="Helical" evidence="1">
    <location>
        <begin position="68"/>
        <end position="93"/>
    </location>
</feature>
<sequence>MEIFFDSKRYDALFNCSSYRVDDVPFEQRQNVPFGVSMIIIFFIFMPLHAICLCAMRNFLAHSSAYKVMFLMGLGHICCLSVTALLTGIFSLIGAVFCSMPILNFFAGTVALFSWALTTSLSVLLALERCAEQTFPNLAKTLFAGRRIWGWCLAVLAYSIYYGFFTIPLTFSGLTANWQFDPHVGYLDIPDGQNLYWNSVDVTHTIVVAIALPTLYLLFVVMLSLKLTQITKLPMAEQKMRKSVFVQVFVLSSALTVFAVNYTLLNFVSVPDVMVSINMYLWVLLDGVPPLIYLSLNASIRAECLRILRRRNSQQNLPTTFGRHSRRSHFACTMNELMPTKMIVNNFVDPNI</sequence>
<feature type="transmembrane region" description="Helical" evidence="1">
    <location>
        <begin position="148"/>
        <end position="171"/>
    </location>
</feature>
<feature type="transmembrane region" description="Helical" evidence="1">
    <location>
        <begin position="202"/>
        <end position="223"/>
    </location>
</feature>
<feature type="transmembrane region" description="Helical" evidence="1">
    <location>
        <begin position="277"/>
        <end position="300"/>
    </location>
</feature>
<dbReference type="WBParaSite" id="Gr19_v10_g12857.t1">
    <property type="protein sequence ID" value="Gr19_v10_g12857.t1"/>
    <property type="gene ID" value="Gr19_v10_g12857"/>
</dbReference>
<feature type="transmembrane region" description="Helical" evidence="1">
    <location>
        <begin position="244"/>
        <end position="265"/>
    </location>
</feature>
<organism evidence="2 3">
    <name type="scientific">Globodera rostochiensis</name>
    <name type="common">Golden nematode worm</name>
    <name type="synonym">Heterodera rostochiensis</name>
    <dbReference type="NCBI Taxonomy" id="31243"/>
    <lineage>
        <taxon>Eukaryota</taxon>
        <taxon>Metazoa</taxon>
        <taxon>Ecdysozoa</taxon>
        <taxon>Nematoda</taxon>
        <taxon>Chromadorea</taxon>
        <taxon>Rhabditida</taxon>
        <taxon>Tylenchina</taxon>
        <taxon>Tylenchomorpha</taxon>
        <taxon>Tylenchoidea</taxon>
        <taxon>Heteroderidae</taxon>
        <taxon>Heteroderinae</taxon>
        <taxon>Globodera</taxon>
    </lineage>
</organism>
<protein>
    <submittedName>
        <fullName evidence="3">Uncharacterized protein</fullName>
    </submittedName>
</protein>
<dbReference type="Proteomes" id="UP000887572">
    <property type="component" value="Unplaced"/>
</dbReference>
<evidence type="ECO:0000313" key="2">
    <source>
        <dbReference type="Proteomes" id="UP000887572"/>
    </source>
</evidence>
<feature type="transmembrane region" description="Helical" evidence="1">
    <location>
        <begin position="105"/>
        <end position="127"/>
    </location>
</feature>
<evidence type="ECO:0000313" key="3">
    <source>
        <dbReference type="WBParaSite" id="Gr19_v10_g12857.t1"/>
    </source>
</evidence>